<sequence>MTPVGFPTQGEVLKFVFDAFGILARKHTDDGKFDETAKKSAQRALNRLAEETGELDSNLGQLIKDFSYLTADVLHNRAFWAFGDVFFELFDLYRHLLKNEGTFLSKVESTRFFLLDWAPRVVVLITKALQCNNVAADGLETPPDALWYLPSESEGSWEWPLPKTMQWAYELAGTSIRGFHCPKGCDEALLIKNLDSARNWLKGKSLPTWTSLVHNYNESFGELKKSRAKDGSTQLSEVQKQSIRTALFLARAATYIAKEVKKHFGDETLREFCKRASSIQVPLSSDAIHFKKTMHRLIVDEQIPEENWDDVWRSMSTQYWERLDDWQAAALQAIRDGRVTVARVAYDARAAFGSFAALPFEQEAEHAPLYSPPDGFVELLFDGLDLLKSPDLKVSAIDEYLARLAHLNLDTALPWLPPLLRSTFHYRRGEYETAFPFIKTAYERGCYCAGARQYSLLNQYIELAAKNSKWREFTQGVRWATYLGFEVRWLRDKPQTEENLKLAYTILQKARYPV</sequence>
<dbReference type="Proteomes" id="UP001055111">
    <property type="component" value="Unassembled WGS sequence"/>
</dbReference>
<dbReference type="AlphaFoldDB" id="A0AA37IGG1"/>
<accession>A0AA37IGG1</accession>
<evidence type="ECO:0000313" key="2">
    <source>
        <dbReference type="Proteomes" id="UP001055111"/>
    </source>
</evidence>
<reference evidence="1" key="1">
    <citation type="submission" date="2022-09" db="EMBL/GenBank/DDBJ databases">
        <title>Isolation and characterization of 3-chlorobenzoate degrading bacteria from soils in Shizuoka.</title>
        <authorList>
            <person name="Ifat A."/>
            <person name="Ogawa N."/>
            <person name="Kimbara K."/>
            <person name="Moriuchi R."/>
            <person name="Dohra H."/>
            <person name="Shintani M."/>
        </authorList>
    </citation>
    <scope>NUCLEOTIDE SEQUENCE</scope>
    <source>
        <strain evidence="1">19CS4-2</strain>
    </source>
</reference>
<name>A0AA37IGG1_9BURK</name>
<dbReference type="EMBL" id="BPUS01000021">
    <property type="protein sequence ID" value="GJH29305.1"/>
    <property type="molecule type" value="Genomic_DNA"/>
</dbReference>
<gene>
    <name evidence="1" type="ORF">CBA19CS42_32335</name>
</gene>
<evidence type="ECO:0000313" key="1">
    <source>
        <dbReference type="EMBL" id="GJH29305.1"/>
    </source>
</evidence>
<comment type="caution">
    <text evidence="1">The sequence shown here is derived from an EMBL/GenBank/DDBJ whole genome shotgun (WGS) entry which is preliminary data.</text>
</comment>
<organism evidence="1 2">
    <name type="scientific">Caballeronia novacaledonica</name>
    <dbReference type="NCBI Taxonomy" id="1544861"/>
    <lineage>
        <taxon>Bacteria</taxon>
        <taxon>Pseudomonadati</taxon>
        <taxon>Pseudomonadota</taxon>
        <taxon>Betaproteobacteria</taxon>
        <taxon>Burkholderiales</taxon>
        <taxon>Burkholderiaceae</taxon>
        <taxon>Caballeronia</taxon>
    </lineage>
</organism>
<dbReference type="RefSeq" id="WP_238216534.1">
    <property type="nucleotide sequence ID" value="NZ_BPUS01000021.1"/>
</dbReference>
<proteinExistence type="predicted"/>
<protein>
    <submittedName>
        <fullName evidence="1">Uncharacterized protein</fullName>
    </submittedName>
</protein>